<feature type="transmembrane region" description="Helical" evidence="14">
    <location>
        <begin position="222"/>
        <end position="240"/>
    </location>
</feature>
<comment type="subcellular location">
    <subcellularLocation>
        <location evidence="1 11">Endoplasmic reticulum membrane</location>
        <topology evidence="1 11">Multi-pass membrane protein</topology>
    </subcellularLocation>
</comment>
<evidence type="ECO:0000256" key="3">
    <source>
        <dbReference type="ARBA" id="ARBA00009010"/>
    </source>
</evidence>
<evidence type="ECO:0000313" key="16">
    <source>
        <dbReference type="Proteomes" id="UP000187455"/>
    </source>
</evidence>
<name>A0A1R0H816_9FUNG</name>
<feature type="transmembrane region" description="Helical" evidence="14">
    <location>
        <begin position="517"/>
        <end position="537"/>
    </location>
</feature>
<dbReference type="STRING" id="133383.A0A1R0H816"/>
<comment type="pathway">
    <text evidence="2">Lipid metabolism.</text>
</comment>
<evidence type="ECO:0000313" key="15">
    <source>
        <dbReference type="EMBL" id="OLY85228.1"/>
    </source>
</evidence>
<keyword evidence="5 14" id="KW-0812">Transmembrane</keyword>
<keyword evidence="7 14" id="KW-1133">Transmembrane helix</keyword>
<dbReference type="OrthoDB" id="10039049at2759"/>
<dbReference type="AlphaFoldDB" id="A0A1R0H816"/>
<dbReference type="Proteomes" id="UP000187455">
    <property type="component" value="Unassembled WGS sequence"/>
</dbReference>
<feature type="transmembrane region" description="Helical" evidence="14">
    <location>
        <begin position="45"/>
        <end position="62"/>
    </location>
</feature>
<proteinExistence type="inferred from homology"/>
<gene>
    <name evidence="15" type="ORF">AYI68_g584</name>
</gene>
<evidence type="ECO:0000256" key="9">
    <source>
        <dbReference type="ARBA" id="ARBA00023315"/>
    </source>
</evidence>
<dbReference type="GO" id="GO:0005789">
    <property type="term" value="C:endoplasmic reticulum membrane"/>
    <property type="evidence" value="ECO:0007669"/>
    <property type="project" value="UniProtKB-SubCell"/>
</dbReference>
<evidence type="ECO:0000256" key="8">
    <source>
        <dbReference type="ARBA" id="ARBA00023136"/>
    </source>
</evidence>
<feature type="transmembrane region" description="Helical" evidence="14">
    <location>
        <begin position="485"/>
        <end position="505"/>
    </location>
</feature>
<evidence type="ECO:0000256" key="13">
    <source>
        <dbReference type="SAM" id="MobiDB-lite"/>
    </source>
</evidence>
<evidence type="ECO:0000256" key="11">
    <source>
        <dbReference type="PIRNR" id="PIRNR000439"/>
    </source>
</evidence>
<dbReference type="EMBL" id="LSSL01000179">
    <property type="protein sequence ID" value="OLY85228.1"/>
    <property type="molecule type" value="Genomic_DNA"/>
</dbReference>
<organism evidence="15 16">
    <name type="scientific">Smittium mucronatum</name>
    <dbReference type="NCBI Taxonomy" id="133383"/>
    <lineage>
        <taxon>Eukaryota</taxon>
        <taxon>Fungi</taxon>
        <taxon>Fungi incertae sedis</taxon>
        <taxon>Zoopagomycota</taxon>
        <taxon>Kickxellomycotina</taxon>
        <taxon>Harpellomycetes</taxon>
        <taxon>Harpellales</taxon>
        <taxon>Legeriomycetaceae</taxon>
        <taxon>Smittium</taxon>
    </lineage>
</organism>
<keyword evidence="16" id="KW-1185">Reference proteome</keyword>
<evidence type="ECO:0000256" key="14">
    <source>
        <dbReference type="SAM" id="Phobius"/>
    </source>
</evidence>
<feature type="transmembrane region" description="Helical" evidence="14">
    <location>
        <begin position="458"/>
        <end position="478"/>
    </location>
</feature>
<comment type="function">
    <text evidence="10">Sterol O-acyltransferase that catalyzes the formation of stery esters.</text>
</comment>
<keyword evidence="9 11" id="KW-0012">Acyltransferase</keyword>
<comment type="caution">
    <text evidence="15">The sequence shown here is derived from an EMBL/GenBank/DDBJ whole genome shotgun (WGS) entry which is preliminary data.</text>
</comment>
<dbReference type="InterPro" id="IPR014371">
    <property type="entry name" value="Oat_ACAT_DAG_ARE"/>
</dbReference>
<keyword evidence="6 11" id="KW-0256">Endoplasmic reticulum</keyword>
<keyword evidence="4 11" id="KW-0808">Transferase</keyword>
<evidence type="ECO:0000256" key="4">
    <source>
        <dbReference type="ARBA" id="ARBA00022679"/>
    </source>
</evidence>
<feature type="transmembrane region" description="Helical" evidence="14">
    <location>
        <begin position="340"/>
        <end position="357"/>
    </location>
</feature>
<dbReference type="GO" id="GO:0004144">
    <property type="term" value="F:diacylglycerol O-acyltransferase activity"/>
    <property type="evidence" value="ECO:0007669"/>
    <property type="project" value="TreeGrafter"/>
</dbReference>
<feature type="region of interest" description="Disordered" evidence="13">
    <location>
        <begin position="124"/>
        <end position="148"/>
    </location>
</feature>
<sequence length="549" mass="62896">MSKNEVRSSKSKRRGKPYPQAQVVHFESHISLLDKDAPPVNYNGLVNFFLLLFGGMMVRLILENYLKYGILVTLPGFNFNSSDLLFSLTCIVLFVLNVLFSFFVEKNAAEKSRILAENATVGKSKKPNSEKVPEKKPEDPKKNSSNSTIVNLKSDVQEDALKRKADQAVHEKAFFDLDDSDKKKFNTLIYDDSINLLLQFSNIFVALVFPSVMVFYLFANPLLGTAIMSISVVLSLKLYSYTATNLDLRRAYVSHDVDFNKDLLLETTFSKDHILSINTAAQTNVYVGMPIKYDVNYPDNIKLWNLLYFLVVPTLCYQPSYPKPTHKMRISFILRRLVEIFFLSALMYIVILQYAYPTLVNSVTAIESLNQAWVSERVLKLSVAVSLLWLIGFYLFFHSTLNLVAELTGFTDRLFYLDWWNSSDLGSYWRLWNLPIHNFCKRHIMIPLTSPPFNLNSFVGGSITFFISAVLHELVFGLPTKSTRLYAFFGMILQIPLVSITQYVSYRRGSKSQIGNALFWISFCIIGQPLLVLLYYYDWIKLNKSIIPA</sequence>
<evidence type="ECO:0000256" key="5">
    <source>
        <dbReference type="ARBA" id="ARBA00022692"/>
    </source>
</evidence>
<reference evidence="15 16" key="1">
    <citation type="journal article" date="2016" name="Mol. Biol. Evol.">
        <title>Genome-Wide Survey of Gut Fungi (Harpellales) Reveals the First Horizontally Transferred Ubiquitin Gene from a Mosquito Host.</title>
        <authorList>
            <person name="Wang Y."/>
            <person name="White M.M."/>
            <person name="Kvist S."/>
            <person name="Moncalvo J.M."/>
        </authorList>
    </citation>
    <scope>NUCLEOTIDE SEQUENCE [LARGE SCALE GENOMIC DNA]</scope>
    <source>
        <strain evidence="15 16">ALG-7-W6</strain>
    </source>
</reference>
<dbReference type="PANTHER" id="PTHR10408:SF7">
    <property type="entry name" value="DIACYLGLYCEROL O-ACYLTRANSFERASE 1"/>
    <property type="match status" value="1"/>
</dbReference>
<keyword evidence="8 11" id="KW-0472">Membrane</keyword>
<feature type="transmembrane region" description="Helical" evidence="14">
    <location>
        <begin position="378"/>
        <end position="397"/>
    </location>
</feature>
<feature type="compositionally biased region" description="Basic and acidic residues" evidence="13">
    <location>
        <begin position="127"/>
        <end position="142"/>
    </location>
</feature>
<evidence type="ECO:0000256" key="7">
    <source>
        <dbReference type="ARBA" id="ARBA00022989"/>
    </source>
</evidence>
<dbReference type="PIRSF" id="PIRSF000439">
    <property type="entry name" value="Oat_ACAT_DAG_ARE"/>
    <property type="match status" value="1"/>
</dbReference>
<feature type="transmembrane region" description="Helical" evidence="14">
    <location>
        <begin position="84"/>
        <end position="104"/>
    </location>
</feature>
<dbReference type="GO" id="GO:0019432">
    <property type="term" value="P:triglyceride biosynthetic process"/>
    <property type="evidence" value="ECO:0007669"/>
    <property type="project" value="TreeGrafter"/>
</dbReference>
<comment type="similarity">
    <text evidence="3 11">Belongs to the membrane-bound acyltransferase family. Sterol o-acyltransferase subfamily.</text>
</comment>
<evidence type="ECO:0000256" key="6">
    <source>
        <dbReference type="ARBA" id="ARBA00022824"/>
    </source>
</evidence>
<dbReference type="PANTHER" id="PTHR10408">
    <property type="entry name" value="STEROL O-ACYLTRANSFERASE"/>
    <property type="match status" value="1"/>
</dbReference>
<evidence type="ECO:0000256" key="12">
    <source>
        <dbReference type="PIRSR" id="PIRSR000439-1"/>
    </source>
</evidence>
<accession>A0A1R0H816</accession>
<evidence type="ECO:0000256" key="2">
    <source>
        <dbReference type="ARBA" id="ARBA00005189"/>
    </source>
</evidence>
<feature type="transmembrane region" description="Helical" evidence="14">
    <location>
        <begin position="194"/>
        <end position="216"/>
    </location>
</feature>
<evidence type="ECO:0000256" key="10">
    <source>
        <dbReference type="ARBA" id="ARBA00023568"/>
    </source>
</evidence>
<protein>
    <recommendedName>
        <fullName evidence="11">O-acyltransferase</fullName>
    </recommendedName>
</protein>
<evidence type="ECO:0000256" key="1">
    <source>
        <dbReference type="ARBA" id="ARBA00004477"/>
    </source>
</evidence>
<dbReference type="Pfam" id="PF03062">
    <property type="entry name" value="MBOAT"/>
    <property type="match status" value="1"/>
</dbReference>
<dbReference type="InterPro" id="IPR004299">
    <property type="entry name" value="MBOAT_fam"/>
</dbReference>
<feature type="active site" evidence="12">
    <location>
        <position position="472"/>
    </location>
</feature>